<dbReference type="EMBL" id="QPJY01000006">
    <property type="protein sequence ID" value="RCX29808.1"/>
    <property type="molecule type" value="Genomic_DNA"/>
</dbReference>
<dbReference type="RefSeq" id="WP_114280028.1">
    <property type="nucleotide sequence ID" value="NZ_QPJY01000006.1"/>
</dbReference>
<dbReference type="PANTHER" id="PTHR45663:SF11">
    <property type="entry name" value="GEO12009P1"/>
    <property type="match status" value="1"/>
</dbReference>
<dbReference type="InterPro" id="IPR005746">
    <property type="entry name" value="Thioredoxin"/>
</dbReference>
<gene>
    <name evidence="8" type="ORF">DFQ59_10640</name>
</gene>
<evidence type="ECO:0000256" key="6">
    <source>
        <dbReference type="NCBIfam" id="TIGR01068"/>
    </source>
</evidence>
<evidence type="ECO:0000313" key="9">
    <source>
        <dbReference type="Proteomes" id="UP000252707"/>
    </source>
</evidence>
<dbReference type="GO" id="GO:0015035">
    <property type="term" value="F:protein-disulfide reductase activity"/>
    <property type="evidence" value="ECO:0007669"/>
    <property type="project" value="UniProtKB-UniRule"/>
</dbReference>
<dbReference type="PROSITE" id="PS51352">
    <property type="entry name" value="THIOREDOXIN_2"/>
    <property type="match status" value="1"/>
</dbReference>
<dbReference type="AlphaFoldDB" id="A0A369C9G5"/>
<dbReference type="Proteomes" id="UP000252707">
    <property type="component" value="Unassembled WGS sequence"/>
</dbReference>
<dbReference type="SUPFAM" id="SSF52833">
    <property type="entry name" value="Thioredoxin-like"/>
    <property type="match status" value="1"/>
</dbReference>
<dbReference type="InterPro" id="IPR036249">
    <property type="entry name" value="Thioredoxin-like_sf"/>
</dbReference>
<dbReference type="GO" id="GO:0006950">
    <property type="term" value="P:response to stress"/>
    <property type="evidence" value="ECO:0007669"/>
    <property type="project" value="UniProtKB-ARBA"/>
</dbReference>
<dbReference type="InterPro" id="IPR011990">
    <property type="entry name" value="TPR-like_helical_dom_sf"/>
</dbReference>
<protein>
    <recommendedName>
        <fullName evidence="6">Thioredoxin</fullName>
    </recommendedName>
</protein>
<keyword evidence="4" id="KW-1015">Disulfide bond</keyword>
<evidence type="ECO:0000256" key="3">
    <source>
        <dbReference type="ARBA" id="ARBA00022982"/>
    </source>
</evidence>
<dbReference type="Gene3D" id="1.25.40.10">
    <property type="entry name" value="Tetratricopeptide repeat domain"/>
    <property type="match status" value="1"/>
</dbReference>
<proteinExistence type="inferred from homology"/>
<keyword evidence="3" id="KW-0249">Electron transport</keyword>
<accession>A0A369C9G5</accession>
<reference evidence="8 9" key="1">
    <citation type="submission" date="2018-07" db="EMBL/GenBank/DDBJ databases">
        <title>Genomic Encyclopedia of Type Strains, Phase IV (KMG-IV): sequencing the most valuable type-strain genomes for metagenomic binning, comparative biology and taxonomic classification.</title>
        <authorList>
            <person name="Goeker M."/>
        </authorList>
    </citation>
    <scope>NUCLEOTIDE SEQUENCE [LARGE SCALE GENOMIC DNA]</scope>
    <source>
        <strain evidence="8 9">DSM 26407</strain>
    </source>
</reference>
<sequence>MNTIPSIVDATLDHFNDLLEISREVPVVVDFWAEWCGPCKSLMPILTKLAEEYQGKFILAKANIDAEQELAMQFGVRSVPTVILFRHGKPVDQFMGAQPESEVRRFIDPHLSRPADARIQAARESLERHDVASALEQARAALAEDEAYVPAQLVLIEALLTAGEVVEAGARIDQLPVDMLADPAVERLRALRLFAEAAADAPEQAALEQAVAADEGDLEARYRLAARLVQAGDYEPALEHYLAILRRNRNYGDDAARKAMVAVFDLLGGSGGLVTRYRAKMAQALY</sequence>
<dbReference type="SUPFAM" id="SSF48452">
    <property type="entry name" value="TPR-like"/>
    <property type="match status" value="1"/>
</dbReference>
<keyword evidence="2" id="KW-0813">Transport</keyword>
<feature type="domain" description="Thioredoxin" evidence="7">
    <location>
        <begin position="1"/>
        <end position="112"/>
    </location>
</feature>
<dbReference type="InterPro" id="IPR013766">
    <property type="entry name" value="Thioredoxin_domain"/>
</dbReference>
<evidence type="ECO:0000256" key="2">
    <source>
        <dbReference type="ARBA" id="ARBA00022448"/>
    </source>
</evidence>
<organism evidence="8 9">
    <name type="scientific">Thioalbus denitrificans</name>
    <dbReference type="NCBI Taxonomy" id="547122"/>
    <lineage>
        <taxon>Bacteria</taxon>
        <taxon>Pseudomonadati</taxon>
        <taxon>Pseudomonadota</taxon>
        <taxon>Gammaproteobacteria</taxon>
        <taxon>Chromatiales</taxon>
        <taxon>Ectothiorhodospiraceae</taxon>
        <taxon>Thioalbus</taxon>
    </lineage>
</organism>
<dbReference type="PANTHER" id="PTHR45663">
    <property type="entry name" value="GEO12009P1"/>
    <property type="match status" value="1"/>
</dbReference>
<dbReference type="GO" id="GO:0005737">
    <property type="term" value="C:cytoplasm"/>
    <property type="evidence" value="ECO:0007669"/>
    <property type="project" value="TreeGrafter"/>
</dbReference>
<evidence type="ECO:0000256" key="4">
    <source>
        <dbReference type="ARBA" id="ARBA00023157"/>
    </source>
</evidence>
<dbReference type="Gene3D" id="3.40.30.10">
    <property type="entry name" value="Glutaredoxin"/>
    <property type="match status" value="1"/>
</dbReference>
<dbReference type="InterPro" id="IPR017937">
    <property type="entry name" value="Thioredoxin_CS"/>
</dbReference>
<dbReference type="Pfam" id="PF14559">
    <property type="entry name" value="TPR_19"/>
    <property type="match status" value="1"/>
</dbReference>
<evidence type="ECO:0000256" key="1">
    <source>
        <dbReference type="ARBA" id="ARBA00008987"/>
    </source>
</evidence>
<dbReference type="Pfam" id="PF00085">
    <property type="entry name" value="Thioredoxin"/>
    <property type="match status" value="1"/>
</dbReference>
<dbReference type="OrthoDB" id="9790390at2"/>
<dbReference type="PRINTS" id="PR00421">
    <property type="entry name" value="THIOREDOXIN"/>
</dbReference>
<evidence type="ECO:0000313" key="8">
    <source>
        <dbReference type="EMBL" id="RCX29808.1"/>
    </source>
</evidence>
<name>A0A369C9G5_9GAMM</name>
<dbReference type="FunFam" id="3.40.30.10:FF:000001">
    <property type="entry name" value="Thioredoxin"/>
    <property type="match status" value="1"/>
</dbReference>
<keyword evidence="5" id="KW-0676">Redox-active center</keyword>
<keyword evidence="9" id="KW-1185">Reference proteome</keyword>
<dbReference type="Pfam" id="PF14561">
    <property type="entry name" value="TPR_20"/>
    <property type="match status" value="1"/>
</dbReference>
<dbReference type="PROSITE" id="PS00194">
    <property type="entry name" value="THIOREDOXIN_1"/>
    <property type="match status" value="1"/>
</dbReference>
<comment type="similarity">
    <text evidence="1">Belongs to the thioredoxin family.</text>
</comment>
<dbReference type="NCBIfam" id="TIGR01068">
    <property type="entry name" value="thioredoxin"/>
    <property type="match status" value="1"/>
</dbReference>
<evidence type="ECO:0000259" key="7">
    <source>
        <dbReference type="PROSITE" id="PS51352"/>
    </source>
</evidence>
<evidence type="ECO:0000256" key="5">
    <source>
        <dbReference type="ARBA" id="ARBA00023284"/>
    </source>
</evidence>
<dbReference type="CDD" id="cd02956">
    <property type="entry name" value="ybbN"/>
    <property type="match status" value="1"/>
</dbReference>
<comment type="caution">
    <text evidence="8">The sequence shown here is derived from an EMBL/GenBank/DDBJ whole genome shotgun (WGS) entry which is preliminary data.</text>
</comment>